<dbReference type="RefSeq" id="WP_323733321.1">
    <property type="nucleotide sequence ID" value="NZ_CP110820.1"/>
</dbReference>
<evidence type="ECO:0000256" key="1">
    <source>
        <dbReference type="ARBA" id="ARBA00004496"/>
    </source>
</evidence>
<dbReference type="EMBL" id="CP110820">
    <property type="protein sequence ID" value="WPX96558.1"/>
    <property type="molecule type" value="Genomic_DNA"/>
</dbReference>
<evidence type="ECO:0000313" key="4">
    <source>
        <dbReference type="EMBL" id="WPX96558.1"/>
    </source>
</evidence>
<dbReference type="Gene3D" id="3.20.20.70">
    <property type="entry name" value="Aldolase class I"/>
    <property type="match status" value="1"/>
</dbReference>
<reference evidence="4 5" key="1">
    <citation type="submission" date="2022-11" db="EMBL/GenBank/DDBJ databases">
        <title>Host association and intracellularity evolved multiple times independently in the Rickettsiales.</title>
        <authorList>
            <person name="Castelli M."/>
            <person name="Nardi T."/>
            <person name="Gammuto L."/>
            <person name="Bellinzona G."/>
            <person name="Sabaneyeva E."/>
            <person name="Potekhin A."/>
            <person name="Serra V."/>
            <person name="Petroni G."/>
            <person name="Sassera D."/>
        </authorList>
    </citation>
    <scope>NUCLEOTIDE SEQUENCE [LARGE SCALE GENOMIC DNA]</scope>
    <source>
        <strain evidence="4 5">NDG2</strain>
    </source>
</reference>
<sequence>MKVYLDSCDVAAIKKYKELGVVDGVTTNPSIIAKSKQDFGTVIREICEIIDTSVSVEVIATDYDNMLREAERLSEIAPQITIKLPITQDGLKACKVLAEKSIAVNMTLCFSPTQALLAAKAGATYVSPFIGRLDDMGRDGIALIADICAIYQNYPDISTQILAASIRNPIHIIEVAKLGVDVITLPPSLISAMINNPLTEKGIEIFLNDWSTVKT</sequence>
<dbReference type="PANTHER" id="PTHR10683">
    <property type="entry name" value="TRANSALDOLASE"/>
    <property type="match status" value="1"/>
</dbReference>
<comment type="subcellular location">
    <subcellularLocation>
        <location evidence="1">Cytoplasm</location>
    </subcellularLocation>
</comment>
<proteinExistence type="predicted"/>
<dbReference type="InterPro" id="IPR004731">
    <property type="entry name" value="Transaldolase_3B/F6P_aldolase"/>
</dbReference>
<organism evidence="4 5">
    <name type="scientific">Candidatus Bandiella euplotis</name>
    <dbReference type="NCBI Taxonomy" id="1664265"/>
    <lineage>
        <taxon>Bacteria</taxon>
        <taxon>Pseudomonadati</taxon>
        <taxon>Pseudomonadota</taxon>
        <taxon>Alphaproteobacteria</taxon>
        <taxon>Rickettsiales</taxon>
        <taxon>Candidatus Midichloriaceae</taxon>
        <taxon>Candidatus Bandiella</taxon>
    </lineage>
</organism>
<dbReference type="PROSITE" id="PS01054">
    <property type="entry name" value="TRANSALDOLASE_1"/>
    <property type="match status" value="1"/>
</dbReference>
<dbReference type="PROSITE" id="PS00958">
    <property type="entry name" value="TRANSALDOLASE_2"/>
    <property type="match status" value="1"/>
</dbReference>
<keyword evidence="5" id="KW-1185">Reference proteome</keyword>
<name>A0ABZ0UN90_9RICK</name>
<dbReference type="InterPro" id="IPR013785">
    <property type="entry name" value="Aldolase_TIM"/>
</dbReference>
<dbReference type="InterPro" id="IPR033919">
    <property type="entry name" value="TSA/FSA_arc/bac"/>
</dbReference>
<dbReference type="Proteomes" id="UP001327219">
    <property type="component" value="Chromosome"/>
</dbReference>
<accession>A0ABZ0UN90</accession>
<keyword evidence="3" id="KW-0704">Schiff base</keyword>
<dbReference type="InterPro" id="IPR001585">
    <property type="entry name" value="TAL/FSA"/>
</dbReference>
<keyword evidence="2" id="KW-0963">Cytoplasm</keyword>
<dbReference type="NCBIfam" id="TIGR00875">
    <property type="entry name" value="fsa_talC_mipB"/>
    <property type="match status" value="1"/>
</dbReference>
<evidence type="ECO:0000256" key="2">
    <source>
        <dbReference type="ARBA" id="ARBA00022490"/>
    </source>
</evidence>
<evidence type="ECO:0000313" key="5">
    <source>
        <dbReference type="Proteomes" id="UP001327219"/>
    </source>
</evidence>
<protein>
    <submittedName>
        <fullName evidence="4">Transaldolase</fullName>
    </submittedName>
</protein>
<dbReference type="CDD" id="cd00956">
    <property type="entry name" value="Transaldolase_FSA"/>
    <property type="match status" value="1"/>
</dbReference>
<dbReference type="Pfam" id="PF00923">
    <property type="entry name" value="TAL_FSA"/>
    <property type="match status" value="1"/>
</dbReference>
<dbReference type="PANTHER" id="PTHR10683:SF40">
    <property type="entry name" value="FRUCTOSE-6-PHOSPHATE ALDOLASE 1-RELATED"/>
    <property type="match status" value="1"/>
</dbReference>
<dbReference type="InterPro" id="IPR018225">
    <property type="entry name" value="Transaldolase_AS"/>
</dbReference>
<evidence type="ECO:0000256" key="3">
    <source>
        <dbReference type="ARBA" id="ARBA00023270"/>
    </source>
</evidence>
<dbReference type="SUPFAM" id="SSF51569">
    <property type="entry name" value="Aldolase"/>
    <property type="match status" value="1"/>
</dbReference>
<gene>
    <name evidence="4" type="ORF">Bandiella_00674</name>
</gene>